<gene>
    <name evidence="3" type="ORF">E3O46_15115</name>
</gene>
<sequence length="559" mass="57338">MSDSRTLLFAEAANPATSPARLAKLAAKHFDLHRAIAANPACYPGLLEWMRGCGTLEPLAPALTQSPIAAQAPTRKAAHAEPSVPAYAVSRPVSLPVSGPVGAGSGAPGGWQQPVVRASAAASAGRRRRRPGLLWGSIGVAVLLLAGGGVWAYASVFSKIGGSSTPQAAVEKLLTGAVSLDLLNVYGSLSPSEITSLRGPVETLGRIKLDSATSPTDYTAVFEKLRPNLNVTLTGLDFLVTDIGDGIAVVAVTGGQLHVDGDPNALAGLWMDAVKSQLTEQLKATGSTDEQVAASLEKTRAAAVAGIDAALPYDRSASDLKQDLGRDVSAVAVQEGGSWYVSPLLTGFEQGFQDRLRADPTLTRGAIVAPATYVTPEDAVRGLADGVSAYLARGDSGALAAALPLAERRLVSLYGVPTSSVDGRSLNVTNVGVSSTVSGDTARITLDDLSFAGESDSVPYAFSISGVCATVGSASGAKICLDQIPGFAKLGAQDLRLIAVREGDGWFVSPLRTVADASSIVINRVAQLSQSGELADLLTTTANAPITSDETAPVEEGAY</sequence>
<keyword evidence="4" id="KW-1185">Reference proteome</keyword>
<dbReference type="EMBL" id="SOFS01000036">
    <property type="protein sequence ID" value="TFC18035.1"/>
    <property type="molecule type" value="Genomic_DNA"/>
</dbReference>
<reference evidence="3 4" key="1">
    <citation type="submission" date="2019-03" db="EMBL/GenBank/DDBJ databases">
        <title>Genomics of glacier-inhabiting Cryobacterium strains.</title>
        <authorList>
            <person name="Liu Q."/>
            <person name="Xin Y.-H."/>
        </authorList>
    </citation>
    <scope>NUCLEOTIDE SEQUENCE [LARGE SCALE GENOMIC DNA]</scope>
    <source>
        <strain evidence="3 4">MDB1-5</strain>
    </source>
</reference>
<dbReference type="Proteomes" id="UP000297604">
    <property type="component" value="Unassembled WGS sequence"/>
</dbReference>
<comment type="caution">
    <text evidence="3">The sequence shown here is derived from an EMBL/GenBank/DDBJ whole genome shotgun (WGS) entry which is preliminary data.</text>
</comment>
<evidence type="ECO:0000259" key="2">
    <source>
        <dbReference type="Pfam" id="PF25591"/>
    </source>
</evidence>
<name>A0ABY2IJA8_9MICO</name>
<keyword evidence="1" id="KW-0812">Transmembrane</keyword>
<evidence type="ECO:0000313" key="3">
    <source>
        <dbReference type="EMBL" id="TFC18035.1"/>
    </source>
</evidence>
<dbReference type="InterPro" id="IPR057893">
    <property type="entry name" value="LRV_2"/>
</dbReference>
<keyword evidence="1" id="KW-1133">Transmembrane helix</keyword>
<dbReference type="Pfam" id="PF25591">
    <property type="entry name" value="LRV_2"/>
    <property type="match status" value="1"/>
</dbReference>
<organism evidence="3 4">
    <name type="scientific">Cryobacterium glucosi</name>
    <dbReference type="NCBI Taxonomy" id="1259175"/>
    <lineage>
        <taxon>Bacteria</taxon>
        <taxon>Bacillati</taxon>
        <taxon>Actinomycetota</taxon>
        <taxon>Actinomycetes</taxon>
        <taxon>Micrococcales</taxon>
        <taxon>Microbacteriaceae</taxon>
        <taxon>Cryobacterium</taxon>
    </lineage>
</organism>
<feature type="domain" description="Leucine rich repeat variant" evidence="2">
    <location>
        <begin position="10"/>
        <end position="58"/>
    </location>
</feature>
<feature type="transmembrane region" description="Helical" evidence="1">
    <location>
        <begin position="133"/>
        <end position="154"/>
    </location>
</feature>
<proteinExistence type="predicted"/>
<accession>A0ABY2IJA8</accession>
<evidence type="ECO:0000313" key="4">
    <source>
        <dbReference type="Proteomes" id="UP000297604"/>
    </source>
</evidence>
<dbReference type="RefSeq" id="WP_134449700.1">
    <property type="nucleotide sequence ID" value="NZ_SOFS01000036.1"/>
</dbReference>
<keyword evidence="1" id="KW-0472">Membrane</keyword>
<evidence type="ECO:0000256" key="1">
    <source>
        <dbReference type="SAM" id="Phobius"/>
    </source>
</evidence>
<protein>
    <recommendedName>
        <fullName evidence="2">Leucine rich repeat variant domain-containing protein</fullName>
    </recommendedName>
</protein>